<proteinExistence type="predicted"/>
<organism evidence="1">
    <name type="scientific">marine sediment metagenome</name>
    <dbReference type="NCBI Taxonomy" id="412755"/>
    <lineage>
        <taxon>unclassified sequences</taxon>
        <taxon>metagenomes</taxon>
        <taxon>ecological metagenomes</taxon>
    </lineage>
</organism>
<dbReference type="EMBL" id="LAZR01000049">
    <property type="protein sequence ID" value="KKN98962.1"/>
    <property type="molecule type" value="Genomic_DNA"/>
</dbReference>
<sequence>MENKTETVNDQTLAFEVTKKTPVVRFLASLSDGRTVIQDDRKENIRHAWARLADWLKVNPGISITEMRLQGPNGVDIKMPPNQKGYFFGNKHRGVWNGPQYNDCGIGYYDGQKVNVSWYRQPKFDQAFAEEKTVIEAGFFLIKNT</sequence>
<evidence type="ECO:0000313" key="1">
    <source>
        <dbReference type="EMBL" id="KKN98962.1"/>
    </source>
</evidence>
<comment type="caution">
    <text evidence="1">The sequence shown here is derived from an EMBL/GenBank/DDBJ whole genome shotgun (WGS) entry which is preliminary data.</text>
</comment>
<reference evidence="1" key="1">
    <citation type="journal article" date="2015" name="Nature">
        <title>Complex archaea that bridge the gap between prokaryotes and eukaryotes.</title>
        <authorList>
            <person name="Spang A."/>
            <person name="Saw J.H."/>
            <person name="Jorgensen S.L."/>
            <person name="Zaremba-Niedzwiedzka K."/>
            <person name="Martijn J."/>
            <person name="Lind A.E."/>
            <person name="van Eijk R."/>
            <person name="Schleper C."/>
            <person name="Guy L."/>
            <person name="Ettema T.J."/>
        </authorList>
    </citation>
    <scope>NUCLEOTIDE SEQUENCE</scope>
</reference>
<gene>
    <name evidence="1" type="ORF">LCGC14_0142070</name>
</gene>
<name>A0A0F9VGK3_9ZZZZ</name>
<dbReference type="AlphaFoldDB" id="A0A0F9VGK3"/>
<protein>
    <submittedName>
        <fullName evidence="1">Uncharacterized protein</fullName>
    </submittedName>
</protein>
<accession>A0A0F9VGK3</accession>